<comment type="caution">
    <text evidence="13">The sequence shown here is derived from an EMBL/GenBank/DDBJ whole genome shotgun (WGS) entry which is preliminary data.</text>
</comment>
<evidence type="ECO:0000256" key="2">
    <source>
        <dbReference type="ARBA" id="ARBA00007870"/>
    </source>
</evidence>
<dbReference type="RefSeq" id="WP_136339277.1">
    <property type="nucleotide sequence ID" value="NZ_SSMD01000004.1"/>
</dbReference>
<gene>
    <name evidence="13" type="ORF">E7681_10710</name>
</gene>
<dbReference type="SUPFAM" id="SSF48179">
    <property type="entry name" value="6-phosphogluconate dehydrogenase C-terminal domain-like"/>
    <property type="match status" value="1"/>
</dbReference>
<evidence type="ECO:0000256" key="9">
    <source>
        <dbReference type="ARBA" id="ARBA00048793"/>
    </source>
</evidence>
<reference evidence="13 14" key="1">
    <citation type="submission" date="2019-04" db="EMBL/GenBank/DDBJ databases">
        <title>Draft genome sequence of Youngimonas vesicularis.</title>
        <authorList>
            <person name="Hameed A."/>
        </authorList>
    </citation>
    <scope>NUCLEOTIDE SEQUENCE [LARGE SCALE GENOMIC DNA]</scope>
    <source>
        <strain evidence="13 14">CC-AMW-E</strain>
    </source>
</reference>
<evidence type="ECO:0000256" key="4">
    <source>
        <dbReference type="ARBA" id="ARBA00019465"/>
    </source>
</evidence>
<evidence type="ECO:0000256" key="1">
    <source>
        <dbReference type="ARBA" id="ARBA00004994"/>
    </source>
</evidence>
<dbReference type="AlphaFoldDB" id="A0A4V3UZ24"/>
<dbReference type="Gene3D" id="3.40.50.720">
    <property type="entry name" value="NAD(P)-binding Rossmann-like Domain"/>
    <property type="match status" value="1"/>
</dbReference>
<dbReference type="NCBIfam" id="TIGR00745">
    <property type="entry name" value="apbA_panE"/>
    <property type="match status" value="1"/>
</dbReference>
<name>A0A4V3UZ24_9RHOB</name>
<dbReference type="Proteomes" id="UP000306113">
    <property type="component" value="Unassembled WGS sequence"/>
</dbReference>
<comment type="pathway">
    <text evidence="1 10">Cofactor biosynthesis; (R)-pantothenate biosynthesis; (R)-pantoate from 3-methyl-2-oxobutanoate: step 2/2.</text>
</comment>
<evidence type="ECO:0000256" key="6">
    <source>
        <dbReference type="ARBA" id="ARBA00022857"/>
    </source>
</evidence>
<dbReference type="UniPathway" id="UPA00028">
    <property type="reaction ID" value="UER00004"/>
</dbReference>
<dbReference type="PANTHER" id="PTHR43765">
    <property type="entry name" value="2-DEHYDROPANTOATE 2-REDUCTASE-RELATED"/>
    <property type="match status" value="1"/>
</dbReference>
<evidence type="ECO:0000259" key="11">
    <source>
        <dbReference type="Pfam" id="PF02558"/>
    </source>
</evidence>
<comment type="similarity">
    <text evidence="2 10">Belongs to the ketopantoate reductase family.</text>
</comment>
<dbReference type="FunFam" id="1.10.1040.10:FF:000017">
    <property type="entry name" value="2-dehydropantoate 2-reductase"/>
    <property type="match status" value="1"/>
</dbReference>
<dbReference type="InterPro" id="IPR050838">
    <property type="entry name" value="Ketopantoate_reductase"/>
</dbReference>
<dbReference type="InterPro" id="IPR008927">
    <property type="entry name" value="6-PGluconate_DH-like_C_sf"/>
</dbReference>
<evidence type="ECO:0000313" key="14">
    <source>
        <dbReference type="Proteomes" id="UP000306113"/>
    </source>
</evidence>
<evidence type="ECO:0000259" key="12">
    <source>
        <dbReference type="Pfam" id="PF08546"/>
    </source>
</evidence>
<dbReference type="Pfam" id="PF02558">
    <property type="entry name" value="ApbA"/>
    <property type="match status" value="1"/>
</dbReference>
<evidence type="ECO:0000256" key="10">
    <source>
        <dbReference type="RuleBase" id="RU362068"/>
    </source>
</evidence>
<keyword evidence="6 10" id="KW-0521">NADP</keyword>
<evidence type="ECO:0000256" key="7">
    <source>
        <dbReference type="ARBA" id="ARBA00023002"/>
    </source>
</evidence>
<evidence type="ECO:0000256" key="3">
    <source>
        <dbReference type="ARBA" id="ARBA00013014"/>
    </source>
</evidence>
<proteinExistence type="inferred from homology"/>
<comment type="function">
    <text evidence="10">Catalyzes the NADPH-dependent reduction of ketopantoate into pantoic acid.</text>
</comment>
<feature type="domain" description="Ketopantoate reductase N-terminal" evidence="11">
    <location>
        <begin position="3"/>
        <end position="146"/>
    </location>
</feature>
<comment type="catalytic activity">
    <reaction evidence="9 10">
        <text>(R)-pantoate + NADP(+) = 2-dehydropantoate + NADPH + H(+)</text>
        <dbReference type="Rhea" id="RHEA:16233"/>
        <dbReference type="ChEBI" id="CHEBI:11561"/>
        <dbReference type="ChEBI" id="CHEBI:15378"/>
        <dbReference type="ChEBI" id="CHEBI:15980"/>
        <dbReference type="ChEBI" id="CHEBI:57783"/>
        <dbReference type="ChEBI" id="CHEBI:58349"/>
        <dbReference type="EC" id="1.1.1.169"/>
    </reaction>
</comment>
<accession>A0A4V3UZ24</accession>
<evidence type="ECO:0000256" key="5">
    <source>
        <dbReference type="ARBA" id="ARBA00022655"/>
    </source>
</evidence>
<feature type="domain" description="Ketopantoate reductase C-terminal" evidence="12">
    <location>
        <begin position="169"/>
        <end position="290"/>
    </location>
</feature>
<dbReference type="InterPro" id="IPR036291">
    <property type="entry name" value="NAD(P)-bd_dom_sf"/>
</dbReference>
<keyword evidence="14" id="KW-1185">Reference proteome</keyword>
<dbReference type="InterPro" id="IPR013328">
    <property type="entry name" value="6PGD_dom2"/>
</dbReference>
<dbReference type="GO" id="GO:0008677">
    <property type="term" value="F:2-dehydropantoate 2-reductase activity"/>
    <property type="evidence" value="ECO:0007669"/>
    <property type="project" value="UniProtKB-EC"/>
</dbReference>
<keyword evidence="7 10" id="KW-0560">Oxidoreductase</keyword>
<dbReference type="GO" id="GO:0050661">
    <property type="term" value="F:NADP binding"/>
    <property type="evidence" value="ECO:0007669"/>
    <property type="project" value="TreeGrafter"/>
</dbReference>
<evidence type="ECO:0000313" key="13">
    <source>
        <dbReference type="EMBL" id="THD74067.1"/>
    </source>
</evidence>
<dbReference type="EC" id="1.1.1.169" evidence="3 10"/>
<evidence type="ECO:0000256" key="8">
    <source>
        <dbReference type="ARBA" id="ARBA00032024"/>
    </source>
</evidence>
<dbReference type="PANTHER" id="PTHR43765:SF2">
    <property type="entry name" value="2-DEHYDROPANTOATE 2-REDUCTASE"/>
    <property type="match status" value="1"/>
</dbReference>
<protein>
    <recommendedName>
        <fullName evidence="4 10">2-dehydropantoate 2-reductase</fullName>
        <ecNumber evidence="3 10">1.1.1.169</ecNumber>
    </recommendedName>
    <alternativeName>
        <fullName evidence="8 10">Ketopantoate reductase</fullName>
    </alternativeName>
</protein>
<dbReference type="OrthoDB" id="9793586at2"/>
<dbReference type="InterPro" id="IPR013332">
    <property type="entry name" value="KPR_N"/>
</dbReference>
<dbReference type="Gene3D" id="1.10.1040.10">
    <property type="entry name" value="N-(1-d-carboxylethyl)-l-norvaline Dehydrogenase, domain 2"/>
    <property type="match status" value="1"/>
</dbReference>
<dbReference type="SUPFAM" id="SSF51735">
    <property type="entry name" value="NAD(P)-binding Rossmann-fold domains"/>
    <property type="match status" value="1"/>
</dbReference>
<dbReference type="Pfam" id="PF08546">
    <property type="entry name" value="ApbA_C"/>
    <property type="match status" value="1"/>
</dbReference>
<dbReference type="InterPro" id="IPR003710">
    <property type="entry name" value="ApbA"/>
</dbReference>
<dbReference type="EMBL" id="SSMD01000004">
    <property type="protein sequence ID" value="THD74067.1"/>
    <property type="molecule type" value="Genomic_DNA"/>
</dbReference>
<organism evidence="13 14">
    <name type="scientific">Thalassobius vesicularis</name>
    <dbReference type="NCBI Taxonomy" id="1294297"/>
    <lineage>
        <taxon>Bacteria</taxon>
        <taxon>Pseudomonadati</taxon>
        <taxon>Pseudomonadota</taxon>
        <taxon>Alphaproteobacteria</taxon>
        <taxon>Rhodobacterales</taxon>
        <taxon>Roseobacteraceae</taxon>
        <taxon>Thalassovita</taxon>
    </lineage>
</organism>
<dbReference type="InterPro" id="IPR013752">
    <property type="entry name" value="KPA_reductase"/>
</dbReference>
<dbReference type="GO" id="GO:0015940">
    <property type="term" value="P:pantothenate biosynthetic process"/>
    <property type="evidence" value="ECO:0007669"/>
    <property type="project" value="UniProtKB-UniPathway"/>
</dbReference>
<dbReference type="GO" id="GO:0005737">
    <property type="term" value="C:cytoplasm"/>
    <property type="evidence" value="ECO:0007669"/>
    <property type="project" value="TreeGrafter"/>
</dbReference>
<keyword evidence="5 10" id="KW-0566">Pantothenate biosynthesis</keyword>
<sequence>MKIAVMGAGAVGCYYGAMLALAGHQVTLIGRPALVEAVSANGLILEKAGARHVCAVQASTDPSAITGAQMVLFCVKSGDTAAAGAQIAPYLGDDTLLLSLQNGISNPETLEHATDHKAIAAVVYMASAMVAPGVVRHEGRGELAIGGPDATRAAETLNAAQIQTEVSANVMGLLWGKLLINCAYNAISAIARMPYGTFYAVDGLPQLIEDITAECLAVARAEGVTLPEGTLQTIRNVPGWMPAQYSSTAQDVMRGRPTEIDFLNGEILRRAARHGIDVPINRTLTLLTKLAEMQ</sequence>